<dbReference type="EMBL" id="CP002209">
    <property type="protein sequence ID" value="ADN76335.1"/>
    <property type="molecule type" value="Genomic_DNA"/>
</dbReference>
<evidence type="ECO:0000313" key="3">
    <source>
        <dbReference type="EMBL" id="ADN76335.1"/>
    </source>
</evidence>
<evidence type="ECO:0008006" key="5">
    <source>
        <dbReference type="Google" id="ProtNLM"/>
    </source>
</evidence>
<gene>
    <name evidence="3" type="ordered locus">Fbal_2132</name>
</gene>
<dbReference type="GeneID" id="67182335"/>
<name>E1SV08_FERBD</name>
<dbReference type="Proteomes" id="UP000006683">
    <property type="component" value="Chromosome"/>
</dbReference>
<dbReference type="STRING" id="550540.Fbal_2132"/>
<feature type="transmembrane region" description="Helical" evidence="1">
    <location>
        <begin position="47"/>
        <end position="67"/>
    </location>
</feature>
<evidence type="ECO:0000313" key="4">
    <source>
        <dbReference type="Proteomes" id="UP000006683"/>
    </source>
</evidence>
<keyword evidence="1" id="KW-1133">Transmembrane helix</keyword>
<dbReference type="InterPro" id="IPR021768">
    <property type="entry name" value="DUF3332"/>
</dbReference>
<dbReference type="eggNOG" id="ENOG502ZUT3">
    <property type="taxonomic scope" value="Bacteria"/>
</dbReference>
<keyword evidence="2" id="KW-0732">Signal</keyword>
<organism evidence="3 4">
    <name type="scientific">Ferrimonas balearica (strain DSM 9799 / CCM 4581 / KCTC 23876 / PAT)</name>
    <dbReference type="NCBI Taxonomy" id="550540"/>
    <lineage>
        <taxon>Bacteria</taxon>
        <taxon>Pseudomonadati</taxon>
        <taxon>Pseudomonadota</taxon>
        <taxon>Gammaproteobacteria</taxon>
        <taxon>Alteromonadales</taxon>
        <taxon>Ferrimonadaceae</taxon>
        <taxon>Ferrimonas</taxon>
    </lineage>
</organism>
<proteinExistence type="predicted"/>
<evidence type="ECO:0000256" key="2">
    <source>
        <dbReference type="SAM" id="SignalP"/>
    </source>
</evidence>
<accession>E1SV08</accession>
<dbReference type="Pfam" id="PF11810">
    <property type="entry name" value="DUF3332"/>
    <property type="match status" value="1"/>
</dbReference>
<keyword evidence="1" id="KW-0812">Transmembrane</keyword>
<evidence type="ECO:0000256" key="1">
    <source>
        <dbReference type="SAM" id="Phobius"/>
    </source>
</evidence>
<dbReference type="AlphaFoldDB" id="E1SV08"/>
<keyword evidence="1" id="KW-0472">Membrane</keyword>
<dbReference type="PROSITE" id="PS51257">
    <property type="entry name" value="PROKAR_LIPOPROTEIN"/>
    <property type="match status" value="1"/>
</dbReference>
<keyword evidence="4" id="KW-1185">Reference proteome</keyword>
<protein>
    <recommendedName>
        <fullName evidence="5">Lipoprotein</fullName>
    </recommendedName>
</protein>
<dbReference type="KEGG" id="fbl:Fbal_2132"/>
<dbReference type="OrthoDB" id="9814441at2"/>
<dbReference type="RefSeq" id="WP_013345641.1">
    <property type="nucleotide sequence ID" value="NC_014541.1"/>
</dbReference>
<dbReference type="HOGENOM" id="CLU_1502873_0_0_6"/>
<feature type="chain" id="PRO_5003151169" description="Lipoprotein" evidence="2">
    <location>
        <begin position="20"/>
        <end position="181"/>
    </location>
</feature>
<reference evidence="3 4" key="1">
    <citation type="journal article" date="2010" name="Stand. Genomic Sci.">
        <title>Complete genome sequence of Ferrimonas balearica type strain (PAT).</title>
        <authorList>
            <person name="Nolan M."/>
            <person name="Sikorski J."/>
            <person name="Davenport K."/>
            <person name="Lucas S."/>
            <person name="Glavina Del Rio T."/>
            <person name="Tice H."/>
            <person name="Cheng J."/>
            <person name="Goodwin L."/>
            <person name="Pitluck S."/>
            <person name="Liolios K."/>
            <person name="Ivanova N."/>
            <person name="Mavromatis K."/>
            <person name="Ovchinnikova G."/>
            <person name="Pati A."/>
            <person name="Chen A."/>
            <person name="Palaniappan K."/>
            <person name="Land M."/>
            <person name="Hauser L."/>
            <person name="Chang Y."/>
            <person name="Jeffries C."/>
            <person name="Tapia R."/>
            <person name="Brettin T."/>
            <person name="Detter J."/>
            <person name="Han C."/>
            <person name="Yasawong M."/>
            <person name="Rohde M."/>
            <person name="Tindall B."/>
            <person name="Goker M."/>
            <person name="Woyke T."/>
            <person name="Bristow J."/>
            <person name="Eisen J."/>
            <person name="Markowitz V."/>
            <person name="Hugenholtz P."/>
            <person name="Kyrpides N."/>
            <person name="Klenk H."/>
            <person name="Lapidus A."/>
        </authorList>
    </citation>
    <scope>NUCLEOTIDE SEQUENCE [LARGE SCALE GENOMIC DNA]</scope>
    <source>
        <strain evidence="4">DSM 9799 / CCM 4581 / KCTC 23876 / PAT</strain>
    </source>
</reference>
<feature type="signal peptide" evidence="2">
    <location>
        <begin position="1"/>
        <end position="19"/>
    </location>
</feature>
<sequence>MKKLVLSAVAVALTTSSLTGCMGQMGVSAAVTKANLSVVDNRYGRAGLFMLMSPVYGIASMADLFIFNSIEFWTGTNPITGRSPAVVDMPVEAIFKVNQHLDSSLTENPNLDQKLQGKVERIQMEYLDQDSTRMNLFFEDGSERQLLGQRMGDRVEFSLDGEAIATVSVAELEAYVETRQS</sequence>